<dbReference type="SMART" id="SM00558">
    <property type="entry name" value="JmjC"/>
    <property type="match status" value="1"/>
</dbReference>
<protein>
    <recommendedName>
        <fullName evidence="1">JmjC domain-containing protein</fullName>
    </recommendedName>
</protein>
<organism evidence="2 3">
    <name type="scientific">Rhodotorula mucilaginosa</name>
    <name type="common">Yeast</name>
    <name type="synonym">Rhodotorula rubra</name>
    <dbReference type="NCBI Taxonomy" id="5537"/>
    <lineage>
        <taxon>Eukaryota</taxon>
        <taxon>Fungi</taxon>
        <taxon>Dikarya</taxon>
        <taxon>Basidiomycota</taxon>
        <taxon>Pucciniomycotina</taxon>
        <taxon>Microbotryomycetes</taxon>
        <taxon>Sporidiobolales</taxon>
        <taxon>Sporidiobolaceae</taxon>
        <taxon>Rhodotorula</taxon>
    </lineage>
</organism>
<dbReference type="PROSITE" id="PS51184">
    <property type="entry name" value="JMJC"/>
    <property type="match status" value="1"/>
</dbReference>
<sequence length="340" mass="38170">METALRRFVRDYQGLNSSTVPELEAVPSPLEFARYVGANRPCVIRGGARDQQLPALDRWTDDYLVEKLAEKALRISVTPSGNADAIVNGVFVEPAEVQMSLRHLFERLDVEQDEQESATPSQNGNMADEYVSLAEDAGRDGPAFAREFFGEAPDVANIWIGGRRSRTSLHKDPYENIYTVIRGSKTFTLLPPSEAYCLHEQVFPHGRYTFDEASSTFAVERTSPEVTLPWIPIDPLAPDLVEFPRYALARPMRVTLHAGDQLYLPAMWYHFVEQDVGWGPEGPGKGVKAAIAINHWYDVRMDGHLWSMCMLQRRLLLALDGREDEDPAASSGEEDDDDDL</sequence>
<evidence type="ECO:0000313" key="2">
    <source>
        <dbReference type="EMBL" id="KAG0661517.1"/>
    </source>
</evidence>
<dbReference type="InterPro" id="IPR014710">
    <property type="entry name" value="RmlC-like_jellyroll"/>
</dbReference>
<accession>A0A9P7B5Z6</accession>
<dbReference type="AlphaFoldDB" id="A0A9P7B5Z6"/>
<evidence type="ECO:0000259" key="1">
    <source>
        <dbReference type="PROSITE" id="PS51184"/>
    </source>
</evidence>
<dbReference type="EMBL" id="PUHQ01000034">
    <property type="protein sequence ID" value="KAG0661517.1"/>
    <property type="molecule type" value="Genomic_DNA"/>
</dbReference>
<dbReference type="OrthoDB" id="424465at2759"/>
<dbReference type="PANTHER" id="PTHR12461">
    <property type="entry name" value="HYPOXIA-INDUCIBLE FACTOR 1 ALPHA INHIBITOR-RELATED"/>
    <property type="match status" value="1"/>
</dbReference>
<dbReference type="Gene3D" id="2.60.120.10">
    <property type="entry name" value="Jelly Rolls"/>
    <property type="match status" value="1"/>
</dbReference>
<gene>
    <name evidence="2" type="ORF">C6P46_003929</name>
</gene>
<comment type="caution">
    <text evidence="2">The sequence shown here is derived from an EMBL/GenBank/DDBJ whole genome shotgun (WGS) entry which is preliminary data.</text>
</comment>
<dbReference type="SUPFAM" id="SSF51197">
    <property type="entry name" value="Clavaminate synthase-like"/>
    <property type="match status" value="1"/>
</dbReference>
<evidence type="ECO:0000313" key="3">
    <source>
        <dbReference type="Proteomes" id="UP000777482"/>
    </source>
</evidence>
<reference evidence="2 3" key="1">
    <citation type="submission" date="2020-11" db="EMBL/GenBank/DDBJ databases">
        <title>Kefir isolates.</title>
        <authorList>
            <person name="Marcisauskas S."/>
            <person name="Kim Y."/>
            <person name="Blasche S."/>
        </authorList>
    </citation>
    <scope>NUCLEOTIDE SEQUENCE [LARGE SCALE GENOMIC DNA]</scope>
    <source>
        <strain evidence="2 3">KR</strain>
    </source>
</reference>
<keyword evidence="3" id="KW-1185">Reference proteome</keyword>
<name>A0A9P7B5Z6_RHOMI</name>
<dbReference type="InterPro" id="IPR003347">
    <property type="entry name" value="JmjC_dom"/>
</dbReference>
<dbReference type="PANTHER" id="PTHR12461:SF99">
    <property type="entry name" value="BIFUNCTIONAL PEPTIDASE AND (3S)-LYSYL HYDROXYLASE JMJD7"/>
    <property type="match status" value="1"/>
</dbReference>
<feature type="domain" description="JmjC" evidence="1">
    <location>
        <begin position="122"/>
        <end position="314"/>
    </location>
</feature>
<dbReference type="Proteomes" id="UP000777482">
    <property type="component" value="Unassembled WGS sequence"/>
</dbReference>
<proteinExistence type="predicted"/>
<dbReference type="InterPro" id="IPR041667">
    <property type="entry name" value="Cupin_8"/>
</dbReference>
<dbReference type="Pfam" id="PF13621">
    <property type="entry name" value="Cupin_8"/>
    <property type="match status" value="1"/>
</dbReference>